<proteinExistence type="predicted"/>
<reference evidence="4" key="1">
    <citation type="submission" date="2021-03" db="EMBL/GenBank/DDBJ databases">
        <title>Roseibium sp. CAU 1637 isolated from Incheon.</title>
        <authorList>
            <person name="Kim W."/>
        </authorList>
    </citation>
    <scope>NUCLEOTIDE SEQUENCE</scope>
    <source>
        <strain evidence="4">CAU 1637</strain>
    </source>
</reference>
<accession>A0A939J6C4</accession>
<dbReference type="GO" id="GO:0016829">
    <property type="term" value="F:lyase activity"/>
    <property type="evidence" value="ECO:0007669"/>
    <property type="project" value="InterPro"/>
</dbReference>
<dbReference type="Gene3D" id="1.50.10.100">
    <property type="entry name" value="Chondroitin AC/alginate lyase"/>
    <property type="match status" value="1"/>
</dbReference>
<dbReference type="AlphaFoldDB" id="A0A939J6C4"/>
<feature type="region of interest" description="Disordered" evidence="2">
    <location>
        <begin position="573"/>
        <end position="612"/>
    </location>
</feature>
<evidence type="ECO:0000313" key="4">
    <source>
        <dbReference type="EMBL" id="MBO0346715.1"/>
    </source>
</evidence>
<dbReference type="InterPro" id="IPR008929">
    <property type="entry name" value="Chondroitin_lyas"/>
</dbReference>
<name>A0A939J6C4_9HYPH</name>
<gene>
    <name evidence="4" type="ORF">J0X15_15920</name>
</gene>
<keyword evidence="5" id="KW-1185">Reference proteome</keyword>
<dbReference type="GO" id="GO:0030313">
    <property type="term" value="C:cell envelope"/>
    <property type="evidence" value="ECO:0007669"/>
    <property type="project" value="UniProtKB-SubCell"/>
</dbReference>
<evidence type="ECO:0000259" key="3">
    <source>
        <dbReference type="Pfam" id="PF07940"/>
    </source>
</evidence>
<evidence type="ECO:0000256" key="2">
    <source>
        <dbReference type="SAM" id="MobiDB-lite"/>
    </source>
</evidence>
<dbReference type="Gene3D" id="2.70.98.70">
    <property type="match status" value="1"/>
</dbReference>
<feature type="domain" description="Heparinase II/III-like C-terminal" evidence="3">
    <location>
        <begin position="312"/>
        <end position="556"/>
    </location>
</feature>
<comment type="subcellular location">
    <subcellularLocation>
        <location evidence="1">Cell envelope</location>
    </subcellularLocation>
</comment>
<dbReference type="InterPro" id="IPR012480">
    <property type="entry name" value="Hepar_II_III_C"/>
</dbReference>
<dbReference type="RefSeq" id="WP_206942800.1">
    <property type="nucleotide sequence ID" value="NZ_JAFLNF010000007.1"/>
</dbReference>
<sequence length="612" mass="68211">MKAVTEQGRIWRLAMGHVWQKGMRWFHGGPLFRLLPSPSVPDRLVIAPQDLRTADETNAADIYGGRFLFSGHLVETRGQSPFLTEGAHPDWYRSLHGFEWLRDLRATSSQISRQNARVLADDWITHCGRWDRVAWQPPVVTRRMLSWLSHSPFLLEESDRDFYTRFLRSLARHQRYLRRTINDTQDGVERLQAALAIAAASVCLSGQSRFTRQALRRLDYELARQILPDGGHVSRNPRALVEILADLLPVRQVFLAQGLEMTDTVIQSVDRMMPMLRFFRHHDGALAHFNGMGSTPNDLVATIMAYDDARGAAPLNVPHTGYQRLIGNQSVMIMDTGLPPRDAVSGSAHAGCLSFEFSSGLNRIIVNCGVSERSSDAWRKVSRSTPAHSTATLEDTSSCRFLAVWPFSRWLGAPVVAGPKTVPVERQQDEAGTRVTASHDGYLSAFGTIHCRDVRLAGDGSVLDGIDSFPQTKPNKVGDQFAIRFHLHPLIKASVLRGGTAVLLVCPDGEAWEFDSPGQELALEDSIYLSDVYGHRKTMQMVIYGRIASSPAVVWQFRRTAVANTERRPLNRVRAEALETPELPLETPDEHEETGIDLTSQAASGSDEVSPP</sequence>
<evidence type="ECO:0000313" key="5">
    <source>
        <dbReference type="Proteomes" id="UP000664779"/>
    </source>
</evidence>
<dbReference type="EMBL" id="JAFLNF010000007">
    <property type="protein sequence ID" value="MBO0346715.1"/>
    <property type="molecule type" value="Genomic_DNA"/>
</dbReference>
<dbReference type="Pfam" id="PF07940">
    <property type="entry name" value="Hepar_II_III_C"/>
    <property type="match status" value="1"/>
</dbReference>
<organism evidence="4 5">
    <name type="scientific">Roseibium limicola</name>
    <dbReference type="NCBI Taxonomy" id="2816037"/>
    <lineage>
        <taxon>Bacteria</taxon>
        <taxon>Pseudomonadati</taxon>
        <taxon>Pseudomonadota</taxon>
        <taxon>Alphaproteobacteria</taxon>
        <taxon>Hyphomicrobiales</taxon>
        <taxon>Stappiaceae</taxon>
        <taxon>Roseibium</taxon>
    </lineage>
</organism>
<dbReference type="Proteomes" id="UP000664779">
    <property type="component" value="Unassembled WGS sequence"/>
</dbReference>
<comment type="caution">
    <text evidence="4">The sequence shown here is derived from an EMBL/GenBank/DDBJ whole genome shotgun (WGS) entry which is preliminary data.</text>
</comment>
<protein>
    <submittedName>
        <fullName evidence="4">Heparinase II/III family protein</fullName>
    </submittedName>
</protein>
<evidence type="ECO:0000256" key="1">
    <source>
        <dbReference type="ARBA" id="ARBA00004196"/>
    </source>
</evidence>